<sequence length="353" mass="38195">MDTFTRQDLDTLIERAGAWSVSLYLPTHRTDPETRQDAVTLVNLARRAETELIAGGLRRPEAQDILASARALAGDPDFWRERGEGLAVFLRPGWWRAFRLPVRFGELVAVSDGFRVYPLLPLLTGDEMFFLLALSENEAKLYRGNRSGLQAIGVPDLPHGVKDALRYDEPEKQRGHHLAVRTVTHGQGIGGEVQKERLGRYLHAVRHAVDPVLAGRRLPLVLAGVDAIRGAYHEISGYPHLLASGVSGSPDRVPVAELHRAAWEVVGPLATRERDDAAARYEKAAGTGLTSDDAEEVAAAAESGRVETLFAAAGDLAALEPAAVRTIRTGGTVYVVPGAAVPGRGTIAAVFRY</sequence>
<dbReference type="Pfam" id="PF18845">
    <property type="entry name" value="baeRF_family3"/>
    <property type="match status" value="1"/>
</dbReference>
<organism evidence="1 2">
    <name type="scientific">Amycolatopsis alkalitolerans</name>
    <dbReference type="NCBI Taxonomy" id="2547244"/>
    <lineage>
        <taxon>Bacteria</taxon>
        <taxon>Bacillati</taxon>
        <taxon>Actinomycetota</taxon>
        <taxon>Actinomycetes</taxon>
        <taxon>Pseudonocardiales</taxon>
        <taxon>Pseudonocardiaceae</taxon>
        <taxon>Amycolatopsis</taxon>
    </lineage>
</organism>
<dbReference type="AlphaFoldDB" id="A0A5C4LQU5"/>
<name>A0A5C4LQU5_9PSEU</name>
<accession>A0A5C4LQU5</accession>
<dbReference type="InterPro" id="IPR041289">
    <property type="entry name" value="Bact_RF_family3"/>
</dbReference>
<comment type="caution">
    <text evidence="1">The sequence shown here is derived from an EMBL/GenBank/DDBJ whole genome shotgun (WGS) entry which is preliminary data.</text>
</comment>
<keyword evidence="2" id="KW-1185">Reference proteome</keyword>
<dbReference type="OrthoDB" id="242138at2"/>
<protein>
    <submittedName>
        <fullName evidence="1">Uncharacterized protein</fullName>
    </submittedName>
</protein>
<dbReference type="RefSeq" id="WP_139100338.1">
    <property type="nucleotide sequence ID" value="NZ_VDFW01000043.1"/>
</dbReference>
<dbReference type="EMBL" id="VDFW01000043">
    <property type="protein sequence ID" value="TNC20471.1"/>
    <property type="molecule type" value="Genomic_DNA"/>
</dbReference>
<proteinExistence type="predicted"/>
<dbReference type="Proteomes" id="UP000305546">
    <property type="component" value="Unassembled WGS sequence"/>
</dbReference>
<evidence type="ECO:0000313" key="2">
    <source>
        <dbReference type="Proteomes" id="UP000305546"/>
    </source>
</evidence>
<gene>
    <name evidence="1" type="ORF">FG385_30920</name>
</gene>
<reference evidence="1 2" key="1">
    <citation type="submission" date="2019-06" db="EMBL/GenBank/DDBJ databases">
        <title>Amycolatopsis alkalitolerans sp. nov., isolated from Gastrodia elata Blume.</title>
        <authorList>
            <person name="Narsing Rao M.P."/>
            <person name="Li W.J."/>
        </authorList>
    </citation>
    <scope>NUCLEOTIDE SEQUENCE [LARGE SCALE GENOMIC DNA]</scope>
    <source>
        <strain evidence="1 2">SYSUP0005</strain>
    </source>
</reference>
<evidence type="ECO:0000313" key="1">
    <source>
        <dbReference type="EMBL" id="TNC20471.1"/>
    </source>
</evidence>